<protein>
    <submittedName>
        <fullName evidence="1">Uncharacterized protein</fullName>
    </submittedName>
</protein>
<evidence type="ECO:0000313" key="2">
    <source>
        <dbReference type="Proteomes" id="UP001292084"/>
    </source>
</evidence>
<sequence>MPDRWELSVKFNDYEYQIKGNQKVVAQHMSLAMSHAKEANHEKAPLPVELTIKADSPEYLKELIPVTIDAVSGGGWERSVDKKVLVEFVGQLGARIEWVYALGMGYFLTEVLKENILSAKNLRSLYREANITTPQNIHLGINQCVKKGYLKEIGKVDNVKTYMITEDGKQFIEKQINKEKPDIGEAIYENNYQKDAIEDFLNQLTDEEYAVLRSSTDMTERILMLMFLMKSKGIDEPLRPNMIYVSIVKIFNYEGLKRSVHLGLSRTRPLTRKLKVRNQVHYELTEDGFLQAEVYYDNLKQSIEE</sequence>
<keyword evidence="2" id="KW-1185">Reference proteome</keyword>
<comment type="caution">
    <text evidence="1">The sequence shown here is derived from an EMBL/GenBank/DDBJ whole genome shotgun (WGS) entry which is preliminary data.</text>
</comment>
<name>A0ABU5KKG2_9BACL</name>
<dbReference type="EMBL" id="JAXQNN010000001">
    <property type="protein sequence ID" value="MDZ5711431.1"/>
    <property type="molecule type" value="Genomic_DNA"/>
</dbReference>
<dbReference type="RefSeq" id="WP_322420436.1">
    <property type="nucleotide sequence ID" value="NZ_JAXQNN010000001.1"/>
</dbReference>
<evidence type="ECO:0000313" key="1">
    <source>
        <dbReference type="EMBL" id="MDZ5711431.1"/>
    </source>
</evidence>
<gene>
    <name evidence="1" type="ORF">UFB30_04305</name>
</gene>
<accession>A0ABU5KKG2</accession>
<organism evidence="1 2">
    <name type="scientific">Jeotgalibacillus haloalkalitolerans</name>
    <dbReference type="NCBI Taxonomy" id="3104292"/>
    <lineage>
        <taxon>Bacteria</taxon>
        <taxon>Bacillati</taxon>
        <taxon>Bacillota</taxon>
        <taxon>Bacilli</taxon>
        <taxon>Bacillales</taxon>
        <taxon>Caryophanaceae</taxon>
        <taxon>Jeotgalibacillus</taxon>
    </lineage>
</organism>
<proteinExistence type="predicted"/>
<dbReference type="Proteomes" id="UP001292084">
    <property type="component" value="Unassembled WGS sequence"/>
</dbReference>
<reference evidence="1 2" key="1">
    <citation type="submission" date="2023-12" db="EMBL/GenBank/DDBJ databases">
        <title>Jeotgalibacillus haloalkaliphilus sp. nov., a novel salt-tolerant bacteria, isolated from the estuary of the Fenhe River into the Yellow River.</title>
        <authorList>
            <person name="Li Y."/>
        </authorList>
    </citation>
    <scope>NUCLEOTIDE SEQUENCE [LARGE SCALE GENOMIC DNA]</scope>
    <source>
        <strain evidence="1 2">HH7-29</strain>
    </source>
</reference>